<evidence type="ECO:0000313" key="3">
    <source>
        <dbReference type="Proteomes" id="UP000189299"/>
    </source>
</evidence>
<dbReference type="SUPFAM" id="SSF54427">
    <property type="entry name" value="NTF2-like"/>
    <property type="match status" value="1"/>
</dbReference>
<dbReference type="Gene3D" id="3.10.450.50">
    <property type="match status" value="1"/>
</dbReference>
<evidence type="ECO:0000256" key="1">
    <source>
        <dbReference type="SAM" id="SignalP"/>
    </source>
</evidence>
<accession>A0A1V2UL35</accession>
<comment type="caution">
    <text evidence="2">The sequence shown here is derived from an EMBL/GenBank/DDBJ whole genome shotgun (WGS) entry which is preliminary data.</text>
</comment>
<dbReference type="Proteomes" id="UP000189299">
    <property type="component" value="Unassembled WGS sequence"/>
</dbReference>
<dbReference type="PIRSF" id="PIRSF028288">
    <property type="entry name" value="UCP028288"/>
    <property type="match status" value="1"/>
</dbReference>
<feature type="signal peptide" evidence="1">
    <location>
        <begin position="1"/>
        <end position="24"/>
    </location>
</feature>
<reference evidence="2 3" key="1">
    <citation type="submission" date="2016-12" db="EMBL/GenBank/DDBJ databases">
        <authorList>
            <person name="Song W.-J."/>
            <person name="Kurnit D.M."/>
        </authorList>
    </citation>
    <scope>NUCLEOTIDE SEQUENCE [LARGE SCALE GENOMIC DNA]</scope>
    <source>
        <strain evidence="2 3">CGB1038-1_S1</strain>
    </source>
</reference>
<organism evidence="2 3">
    <name type="scientific">Enterococcus mundtii</name>
    <dbReference type="NCBI Taxonomy" id="53346"/>
    <lineage>
        <taxon>Bacteria</taxon>
        <taxon>Bacillati</taxon>
        <taxon>Bacillota</taxon>
        <taxon>Bacilli</taxon>
        <taxon>Lactobacillales</taxon>
        <taxon>Enterococcaceae</taxon>
        <taxon>Enterococcus</taxon>
    </lineage>
</organism>
<keyword evidence="1" id="KW-0732">Signal</keyword>
<evidence type="ECO:0008006" key="4">
    <source>
        <dbReference type="Google" id="ProtNLM"/>
    </source>
</evidence>
<feature type="chain" id="PRO_5010694850" description="Phosphoribosyl-AMP cyclohydrolase" evidence="1">
    <location>
        <begin position="25"/>
        <end position="191"/>
    </location>
</feature>
<sequence>MIKKTLLLSTLVLTMAGCATSAQGEDSTSTTNETQKETPVITLSDVEEAQQEWAENIIAIGEASLESDEKAEEKALETLENLYAYDDGQVLFKPTKAAEVPFRGTKDEALSYFVGGDIAEDGGFALEPWTDIRFDNHDTILNGDTAISSGVYYFTSGGTNEEVKVEYTFGYIMDEDGDLKIQLHHSSVPFG</sequence>
<gene>
    <name evidence="2" type="ORF">BTN92_04845</name>
</gene>
<proteinExistence type="predicted"/>
<dbReference type="AlphaFoldDB" id="A0A1V2UL35"/>
<dbReference type="EMBL" id="MSTR01000003">
    <property type="protein sequence ID" value="ONN44162.1"/>
    <property type="molecule type" value="Genomic_DNA"/>
</dbReference>
<protein>
    <recommendedName>
        <fullName evidence="4">Phosphoribosyl-AMP cyclohydrolase</fullName>
    </recommendedName>
</protein>
<evidence type="ECO:0000313" key="2">
    <source>
        <dbReference type="EMBL" id="ONN44162.1"/>
    </source>
</evidence>
<dbReference type="OrthoDB" id="9807600at2"/>
<name>A0A1V2UL35_ENTMU</name>
<dbReference type="PROSITE" id="PS51257">
    <property type="entry name" value="PROKAR_LIPOPROTEIN"/>
    <property type="match status" value="1"/>
</dbReference>
<dbReference type="InterPro" id="IPR032710">
    <property type="entry name" value="NTF2-like_dom_sf"/>
</dbReference>
<dbReference type="RefSeq" id="WP_062805308.1">
    <property type="nucleotide sequence ID" value="NZ_CABMMO010000003.1"/>
</dbReference>
<dbReference type="InterPro" id="IPR016878">
    <property type="entry name" value="MICAH-like"/>
</dbReference>